<keyword evidence="2" id="KW-1133">Transmembrane helix</keyword>
<dbReference type="AlphaFoldDB" id="A0A6A5TSP7"/>
<organism evidence="3 4">
    <name type="scientific">Byssothecium circinans</name>
    <dbReference type="NCBI Taxonomy" id="147558"/>
    <lineage>
        <taxon>Eukaryota</taxon>
        <taxon>Fungi</taxon>
        <taxon>Dikarya</taxon>
        <taxon>Ascomycota</taxon>
        <taxon>Pezizomycotina</taxon>
        <taxon>Dothideomycetes</taxon>
        <taxon>Pleosporomycetidae</taxon>
        <taxon>Pleosporales</taxon>
        <taxon>Massarineae</taxon>
        <taxon>Massarinaceae</taxon>
        <taxon>Byssothecium</taxon>
    </lineage>
</organism>
<evidence type="ECO:0000313" key="3">
    <source>
        <dbReference type="EMBL" id="KAF1955428.1"/>
    </source>
</evidence>
<protein>
    <submittedName>
        <fullName evidence="3">Uncharacterized protein</fullName>
    </submittedName>
</protein>
<gene>
    <name evidence="3" type="ORF">CC80DRAFT_474937</name>
</gene>
<evidence type="ECO:0000256" key="2">
    <source>
        <dbReference type="SAM" id="Phobius"/>
    </source>
</evidence>
<proteinExistence type="predicted"/>
<feature type="transmembrane region" description="Helical" evidence="2">
    <location>
        <begin position="36"/>
        <end position="55"/>
    </location>
</feature>
<evidence type="ECO:0000256" key="1">
    <source>
        <dbReference type="SAM" id="MobiDB-lite"/>
    </source>
</evidence>
<reference evidence="3" key="1">
    <citation type="journal article" date="2020" name="Stud. Mycol.">
        <title>101 Dothideomycetes genomes: a test case for predicting lifestyles and emergence of pathogens.</title>
        <authorList>
            <person name="Haridas S."/>
            <person name="Albert R."/>
            <person name="Binder M."/>
            <person name="Bloem J."/>
            <person name="Labutti K."/>
            <person name="Salamov A."/>
            <person name="Andreopoulos B."/>
            <person name="Baker S."/>
            <person name="Barry K."/>
            <person name="Bills G."/>
            <person name="Bluhm B."/>
            <person name="Cannon C."/>
            <person name="Castanera R."/>
            <person name="Culley D."/>
            <person name="Daum C."/>
            <person name="Ezra D."/>
            <person name="Gonzalez J."/>
            <person name="Henrissat B."/>
            <person name="Kuo A."/>
            <person name="Liang C."/>
            <person name="Lipzen A."/>
            <person name="Lutzoni F."/>
            <person name="Magnuson J."/>
            <person name="Mondo S."/>
            <person name="Nolan M."/>
            <person name="Ohm R."/>
            <person name="Pangilinan J."/>
            <person name="Park H.-J."/>
            <person name="Ramirez L."/>
            <person name="Alfaro M."/>
            <person name="Sun H."/>
            <person name="Tritt A."/>
            <person name="Yoshinaga Y."/>
            <person name="Zwiers L.-H."/>
            <person name="Turgeon B."/>
            <person name="Goodwin S."/>
            <person name="Spatafora J."/>
            <person name="Crous P."/>
            <person name="Grigoriev I."/>
        </authorList>
    </citation>
    <scope>NUCLEOTIDE SEQUENCE</scope>
    <source>
        <strain evidence="3">CBS 675.92</strain>
    </source>
</reference>
<sequence length="702" mass="78501">MATVSRTDYDVYLGVWTNWSQGKINGSTLTITRKDGGLLISFLAIFVALSGKSFWRIICFVLHRYLSTTAPEDGLHHQRQAILRNASTPEDGVWHFANAIIAWRGSARRPMFRLVPITLLGFLTFVALLLGGVFSSRITTDEGSEVLLTGKSCGPMIFVAQSNRFAISQYLQPYFAQRATAYSNHALQCYSTDASSDDCFPYIKSSISSTVSRNESCPFSDDMCKSQDRNLIIDTGFIDSQKDLGINRPSKERFQMRYVHHCAPIVSEGFKTILNRTDSVPVVQYWYGNLTYGARGVNPNEYTGFTHELSAVFYDGAEGVSEVFDFSPIPQLRVKDAETTLLFLTGQGIGFSGAVDDPWFSAHQQWRRDLGSNNLTGSGVFSYLPDEPASTLGCTQQVQFCNPNLPAGKNCEPLQGFTASAAHNQSLWSKEQLEALNWVESVFDQERVKLANFVTFSGSSVLTARYNQVGFVSSPLPDNQWQIEVEHLVGAFLSSLQGVFVEVANGPRTEPLKQFQVHPKDQASKNICTNQKIRSNQYSSFNVVALVIVLIFGAIFILLDLFLEPTLNAYHNRRTKSESLPQHDVARSVHSRLEWRTMSFLQLQRMAHEGVGSGTWQKTRSGNPVTIPYQKLGMLDVRDKKRPTMTWKSEELQDYYSPRSGPKLRHEDSKSEIARTDTGNSKDQTSGVMAEEMPRLASSEAK</sequence>
<dbReference type="EMBL" id="ML976995">
    <property type="protein sequence ID" value="KAF1955428.1"/>
    <property type="molecule type" value="Genomic_DNA"/>
</dbReference>
<feature type="compositionally biased region" description="Basic and acidic residues" evidence="1">
    <location>
        <begin position="664"/>
        <end position="675"/>
    </location>
</feature>
<evidence type="ECO:0000313" key="4">
    <source>
        <dbReference type="Proteomes" id="UP000800035"/>
    </source>
</evidence>
<dbReference type="Proteomes" id="UP000800035">
    <property type="component" value="Unassembled WGS sequence"/>
</dbReference>
<feature type="compositionally biased region" description="Polar residues" evidence="1">
    <location>
        <begin position="677"/>
        <end position="687"/>
    </location>
</feature>
<keyword evidence="2" id="KW-0472">Membrane</keyword>
<feature type="transmembrane region" description="Helical" evidence="2">
    <location>
        <begin position="541"/>
        <end position="563"/>
    </location>
</feature>
<name>A0A6A5TSP7_9PLEO</name>
<keyword evidence="2" id="KW-0812">Transmembrane</keyword>
<keyword evidence="4" id="KW-1185">Reference proteome</keyword>
<accession>A0A6A5TSP7</accession>
<feature type="region of interest" description="Disordered" evidence="1">
    <location>
        <begin position="653"/>
        <end position="702"/>
    </location>
</feature>
<feature type="transmembrane region" description="Helical" evidence="2">
    <location>
        <begin position="114"/>
        <end position="134"/>
    </location>
</feature>
<dbReference type="OrthoDB" id="3540210at2759"/>